<dbReference type="InterPro" id="IPR027417">
    <property type="entry name" value="P-loop_NTPase"/>
</dbReference>
<accession>A0AAE3DT87</accession>
<dbReference type="Pfam" id="PF02492">
    <property type="entry name" value="cobW"/>
    <property type="match status" value="1"/>
</dbReference>
<comment type="caution">
    <text evidence="2">The sequence shown here is derived from an EMBL/GenBank/DDBJ whole genome shotgun (WGS) entry which is preliminary data.</text>
</comment>
<dbReference type="RefSeq" id="WP_227615202.1">
    <property type="nucleotide sequence ID" value="NZ_JAJEPR010000013.1"/>
</dbReference>
<dbReference type="PANTHER" id="PTHR13748">
    <property type="entry name" value="COBW-RELATED"/>
    <property type="match status" value="1"/>
</dbReference>
<dbReference type="GO" id="GO:0005737">
    <property type="term" value="C:cytoplasm"/>
    <property type="evidence" value="ECO:0007669"/>
    <property type="project" value="TreeGrafter"/>
</dbReference>
<dbReference type="Proteomes" id="UP001197875">
    <property type="component" value="Unassembled WGS sequence"/>
</dbReference>
<sequence length="321" mass="36332">MVKIDLITGFLGAGKTTFIRNYAEYLMGKGENIGILENDFGAVNVDMMLLQDLEGEHCELEMVSGGCDKDCHRRRFKTKLIAMGMCGYDRVLVEPSGVFDVDEFFDALREEPLDRWYQVGSVLTVVDAHLSPELSEEADYILASEVANAGKILLSKTEDASQEEIVDTKVHLNRALEGVQCSRRLDPEKDIFGKKWEDLTDEEWKVISESGFHAESWRKLDLSEEEVFQSLYFMDQKTEVERAKTIAENLLKDPSCGKVHRVKGFLLDERGQWLELNATARELTVKPVAVGQDVIIVIGEKLDKEKISSFFENTVVVHKNS</sequence>
<organism evidence="2 3">
    <name type="scientific">Fusicatenibacter faecihominis</name>
    <dbReference type="NCBI Taxonomy" id="2881276"/>
    <lineage>
        <taxon>Bacteria</taxon>
        <taxon>Bacillati</taxon>
        <taxon>Bacillota</taxon>
        <taxon>Clostridia</taxon>
        <taxon>Lachnospirales</taxon>
        <taxon>Lachnospiraceae</taxon>
        <taxon>Fusicatenibacter</taxon>
    </lineage>
</organism>
<protein>
    <submittedName>
        <fullName evidence="2">GTPase (G3E family)</fullName>
    </submittedName>
</protein>
<evidence type="ECO:0000259" key="1">
    <source>
        <dbReference type="Pfam" id="PF02492"/>
    </source>
</evidence>
<evidence type="ECO:0000313" key="2">
    <source>
        <dbReference type="EMBL" id="MCC2190008.1"/>
    </source>
</evidence>
<gene>
    <name evidence="2" type="ORF">LKD71_09360</name>
</gene>
<reference evidence="2 3" key="1">
    <citation type="submission" date="2021-10" db="EMBL/GenBank/DDBJ databases">
        <title>Anaerobic single-cell dispensing facilitates the cultivation of human gut bacteria.</title>
        <authorList>
            <person name="Afrizal A."/>
        </authorList>
    </citation>
    <scope>NUCLEOTIDE SEQUENCE [LARGE SCALE GENOMIC DNA]</scope>
    <source>
        <strain evidence="2 3">CLA-AA-H277</strain>
    </source>
</reference>
<dbReference type="EMBL" id="JAJEPR010000013">
    <property type="protein sequence ID" value="MCC2190008.1"/>
    <property type="molecule type" value="Genomic_DNA"/>
</dbReference>
<feature type="domain" description="CobW/HypB/UreG nucleotide-binding" evidence="1">
    <location>
        <begin position="6"/>
        <end position="167"/>
    </location>
</feature>
<dbReference type="Gene3D" id="3.40.50.300">
    <property type="entry name" value="P-loop containing nucleotide triphosphate hydrolases"/>
    <property type="match status" value="1"/>
</dbReference>
<proteinExistence type="predicted"/>
<dbReference type="AlphaFoldDB" id="A0AAE3DT87"/>
<evidence type="ECO:0000313" key="3">
    <source>
        <dbReference type="Proteomes" id="UP001197875"/>
    </source>
</evidence>
<dbReference type="SUPFAM" id="SSF52540">
    <property type="entry name" value="P-loop containing nucleoside triphosphate hydrolases"/>
    <property type="match status" value="1"/>
</dbReference>
<dbReference type="InterPro" id="IPR003495">
    <property type="entry name" value="CobW/HypB/UreG_nucleotide-bd"/>
</dbReference>
<keyword evidence="3" id="KW-1185">Reference proteome</keyword>
<dbReference type="InterPro" id="IPR051316">
    <property type="entry name" value="Zinc-reg_GTPase_activator"/>
</dbReference>
<name>A0AAE3DT87_9FIRM</name>
<dbReference type="PANTHER" id="PTHR13748:SF62">
    <property type="entry name" value="COBW DOMAIN-CONTAINING PROTEIN"/>
    <property type="match status" value="1"/>
</dbReference>